<name>A0A0F9M2E7_9ZZZZ</name>
<sequence length="425" mass="47365">MNTSPIKKIHLVIVFLVQTAILPVVNAQQGQSTKKLPPDIGQLMDSVNRYVGNGDLKTALDLLSRGNAELRSSEIYCYGSFFASRADLPDLAVEFLDRAIDAGMDNPNILGKDPVLDTMRSSKDWPRLNNRLEHIRADLKKPENFAVDTGPIDEFWKAYDKARSDRPNAKKIYGDYILNGTDPVRDFYTISYKDVDAIVSETLGVSDSVYISARDAVTARSLAPIEKGATEMMLRLHKIYPTTVFPKVYIMMGIGRSGGTLTNLGLFIGAEKFIDGSGNLDNGMGNTILHELVHFQQNYGDLEYNDTVLGRSIQEGVCDFIVGLCGENYTEGKVVADFDRDYDKKYVLGEFKKDMFTKDLSKWMYNGDKGENPEMPPDMAYKLGKAICASYYDNSTDKEKAVFELLNTDSFGAILFGSDFGYLAE</sequence>
<evidence type="ECO:0008006" key="2">
    <source>
        <dbReference type="Google" id="ProtNLM"/>
    </source>
</evidence>
<protein>
    <recommendedName>
        <fullName evidence="2">DUF2268 domain-containing protein</fullName>
    </recommendedName>
</protein>
<dbReference type="EMBL" id="LAZR01006255">
    <property type="protein sequence ID" value="KKM93521.1"/>
    <property type="molecule type" value="Genomic_DNA"/>
</dbReference>
<comment type="caution">
    <text evidence="1">The sequence shown here is derived from an EMBL/GenBank/DDBJ whole genome shotgun (WGS) entry which is preliminary data.</text>
</comment>
<accession>A0A0F9M2E7</accession>
<gene>
    <name evidence="1" type="ORF">LCGC14_1207530</name>
</gene>
<evidence type="ECO:0000313" key="1">
    <source>
        <dbReference type="EMBL" id="KKM93521.1"/>
    </source>
</evidence>
<dbReference type="AlphaFoldDB" id="A0A0F9M2E7"/>
<reference evidence="1" key="1">
    <citation type="journal article" date="2015" name="Nature">
        <title>Complex archaea that bridge the gap between prokaryotes and eukaryotes.</title>
        <authorList>
            <person name="Spang A."/>
            <person name="Saw J.H."/>
            <person name="Jorgensen S.L."/>
            <person name="Zaremba-Niedzwiedzka K."/>
            <person name="Martijn J."/>
            <person name="Lind A.E."/>
            <person name="van Eijk R."/>
            <person name="Schleper C."/>
            <person name="Guy L."/>
            <person name="Ettema T.J."/>
        </authorList>
    </citation>
    <scope>NUCLEOTIDE SEQUENCE</scope>
</reference>
<proteinExistence type="predicted"/>
<organism evidence="1">
    <name type="scientific">marine sediment metagenome</name>
    <dbReference type="NCBI Taxonomy" id="412755"/>
    <lineage>
        <taxon>unclassified sequences</taxon>
        <taxon>metagenomes</taxon>
        <taxon>ecological metagenomes</taxon>
    </lineage>
</organism>